<dbReference type="STRING" id="1346791.M529_00955"/>
<reference evidence="6 7" key="1">
    <citation type="journal article" date="2013" name="Genome Announc.">
        <title>Draft Genome Sequence of Sphingobium ummariense Strain RL-3, a Hexachlorocyclohexane-Degrading Bacterium.</title>
        <authorList>
            <person name="Kohli P."/>
            <person name="Dua A."/>
            <person name="Sangwan N."/>
            <person name="Oldach P."/>
            <person name="Khurana J.P."/>
            <person name="Lal R."/>
        </authorList>
    </citation>
    <scope>NUCLEOTIDE SEQUENCE [LARGE SCALE GENOMIC DNA]</scope>
    <source>
        <strain evidence="6 7">RL-3</strain>
    </source>
</reference>
<dbReference type="Proteomes" id="UP000015523">
    <property type="component" value="Unassembled WGS sequence"/>
</dbReference>
<gene>
    <name evidence="6" type="ORF">M529_00955</name>
</gene>
<dbReference type="SUPFAM" id="SSF52151">
    <property type="entry name" value="FabD/lysophospholipase-like"/>
    <property type="match status" value="1"/>
</dbReference>
<feature type="domain" description="PNPLA" evidence="5">
    <location>
        <begin position="10"/>
        <end position="405"/>
    </location>
</feature>
<feature type="compositionally biased region" description="Basic and acidic residues" evidence="3">
    <location>
        <begin position="356"/>
        <end position="365"/>
    </location>
</feature>
<dbReference type="EMBL" id="AUWY01000019">
    <property type="protein sequence ID" value="EQB34215.1"/>
    <property type="molecule type" value="Genomic_DNA"/>
</dbReference>
<feature type="region of interest" description="Disordered" evidence="3">
    <location>
        <begin position="346"/>
        <end position="370"/>
    </location>
</feature>
<name>T0IZK3_9SPHN</name>
<dbReference type="eggNOG" id="COG1752">
    <property type="taxonomic scope" value="Bacteria"/>
</dbReference>
<dbReference type="AlphaFoldDB" id="T0IZK3"/>
<evidence type="ECO:0000313" key="7">
    <source>
        <dbReference type="Proteomes" id="UP000015523"/>
    </source>
</evidence>
<evidence type="ECO:0000256" key="4">
    <source>
        <dbReference type="SAM" id="Phobius"/>
    </source>
</evidence>
<dbReference type="PATRIC" id="fig|1346791.3.peg.179"/>
<dbReference type="InterPro" id="IPR016035">
    <property type="entry name" value="Acyl_Trfase/lysoPLipase"/>
</dbReference>
<dbReference type="PROSITE" id="PS51635">
    <property type="entry name" value="PNPLA"/>
    <property type="match status" value="1"/>
</dbReference>
<evidence type="ECO:0000259" key="5">
    <source>
        <dbReference type="PROSITE" id="PS51635"/>
    </source>
</evidence>
<keyword evidence="4" id="KW-0472">Membrane</keyword>
<dbReference type="Gene3D" id="3.40.1090.10">
    <property type="entry name" value="Cytosolic phospholipase A2 catalytic domain"/>
    <property type="match status" value="2"/>
</dbReference>
<feature type="short sequence motif" description="DGA/G" evidence="2">
    <location>
        <begin position="392"/>
        <end position="394"/>
    </location>
</feature>
<dbReference type="GO" id="GO:0016787">
    <property type="term" value="F:hydrolase activity"/>
    <property type="evidence" value="ECO:0007669"/>
    <property type="project" value="UniProtKB-UniRule"/>
</dbReference>
<dbReference type="GO" id="GO:0016042">
    <property type="term" value="P:lipid catabolic process"/>
    <property type="evidence" value="ECO:0007669"/>
    <property type="project" value="UniProtKB-UniRule"/>
</dbReference>
<organism evidence="6 7">
    <name type="scientific">Sphingobium ummariense RL-3</name>
    <dbReference type="NCBI Taxonomy" id="1346791"/>
    <lineage>
        <taxon>Bacteria</taxon>
        <taxon>Pseudomonadati</taxon>
        <taxon>Pseudomonadota</taxon>
        <taxon>Alphaproteobacteria</taxon>
        <taxon>Sphingomonadales</taxon>
        <taxon>Sphingomonadaceae</taxon>
        <taxon>Sphingobium</taxon>
    </lineage>
</organism>
<comment type="caution">
    <text evidence="2">Lacks conserved residue(s) required for the propagation of feature annotation.</text>
</comment>
<feature type="short sequence motif" description="GXSXG" evidence="2">
    <location>
        <begin position="40"/>
        <end position="44"/>
    </location>
</feature>
<keyword evidence="4" id="KW-0812">Transmembrane</keyword>
<keyword evidence="2" id="KW-0378">Hydrolase</keyword>
<dbReference type="OrthoDB" id="9770965at2"/>
<keyword evidence="7" id="KW-1185">Reference proteome</keyword>
<comment type="caution">
    <text evidence="6">The sequence shown here is derived from an EMBL/GenBank/DDBJ whole genome shotgun (WGS) entry which is preliminary data.</text>
</comment>
<proteinExistence type="predicted"/>
<dbReference type="RefSeq" id="WP_021316250.1">
    <property type="nucleotide sequence ID" value="NZ_AUWY01000019.1"/>
</dbReference>
<evidence type="ECO:0000256" key="3">
    <source>
        <dbReference type="SAM" id="MobiDB-lite"/>
    </source>
</evidence>
<feature type="transmembrane region" description="Helical" evidence="4">
    <location>
        <begin position="152"/>
        <end position="173"/>
    </location>
</feature>
<accession>T0IZK3</accession>
<keyword evidence="1 2" id="KW-0443">Lipid metabolism</keyword>
<evidence type="ECO:0000256" key="1">
    <source>
        <dbReference type="ARBA" id="ARBA00023098"/>
    </source>
</evidence>
<sequence>MRHPTKYCDLVMKGGITSGLVYPQAVLELAKVYRFKNIGGTSAGAIAAAMSAAAALGERRLSQQTESPCPPGTGMEGLDQVAAALTSKGFIYALFQPTAAARPAYRLLVQLAAKPPLLSVLGEIALALVRMAAVSMALLLLVLLGIGHIAAGWNGVLAALLPALACAVAWGMVRSVLATARAAGDGFLGLCPGLTQPGYRDPALTDWMHRTIRTLSGQTDAEERPVTFGDLWNAPAYADEPAGAKRLNLEIITTDVSHSEPRTLPFAGGGLYFREDQFRRLFPKPVVDWMVTHSPGFRQDPDGTYHHLPDGEHLPIVVAARMSLSFPLLISAVPLHELDFGRAVPPTGAEGAGTARKGERPRLAESADALASGATTDAAGSGVPFRPCWFTDGGVSSNFPIHLFDAPLPRWPTFAIDLVYDGTGALAEPIFLPPHNNAAVRPRYQAITGQGPLRDLMAFFFGIIGTMQNWRDLLQGRAPGHRDRIVRIALDADEGGMNLDMPETTLRAVAAKGAAAGRKLVDDFSFDNHFWVRYRNAASAIERFTISFGDGLQPPLTPDNAQAHDRMWSKERGTAGSYRFSKAQAEEAVGRLERIRAEASLWKDAPVDLTEGAPRPLPQLRVVPIF</sequence>
<feature type="active site" description="Proton acceptor" evidence="2">
    <location>
        <position position="392"/>
    </location>
</feature>
<evidence type="ECO:0000256" key="2">
    <source>
        <dbReference type="PROSITE-ProRule" id="PRU01161"/>
    </source>
</evidence>
<dbReference type="InterPro" id="IPR002641">
    <property type="entry name" value="PNPLA_dom"/>
</dbReference>
<evidence type="ECO:0000313" key="6">
    <source>
        <dbReference type="EMBL" id="EQB34215.1"/>
    </source>
</evidence>
<dbReference type="Pfam" id="PF01734">
    <property type="entry name" value="Patatin"/>
    <property type="match status" value="1"/>
</dbReference>
<keyword evidence="4" id="KW-1133">Transmembrane helix</keyword>
<feature type="active site" description="Nucleophile" evidence="2">
    <location>
        <position position="42"/>
    </location>
</feature>
<feature type="transmembrane region" description="Helical" evidence="4">
    <location>
        <begin position="124"/>
        <end position="146"/>
    </location>
</feature>
<keyword evidence="2" id="KW-0442">Lipid degradation</keyword>
<protein>
    <recommendedName>
        <fullName evidence="5">PNPLA domain-containing protein</fullName>
    </recommendedName>
</protein>